<dbReference type="InterPro" id="IPR045569">
    <property type="entry name" value="Metalloprtase-TldD/E_C"/>
</dbReference>
<dbReference type="Pfam" id="PF19290">
    <property type="entry name" value="PmbA_TldD_2nd"/>
    <property type="match status" value="1"/>
</dbReference>
<dbReference type="EMBL" id="FMXR01000018">
    <property type="protein sequence ID" value="SDB31019.1"/>
    <property type="molecule type" value="Genomic_DNA"/>
</dbReference>
<dbReference type="PANTHER" id="PTHR43421:SF1">
    <property type="entry name" value="METALLOPROTEASE PMBA"/>
    <property type="match status" value="1"/>
</dbReference>
<organism evidence="5 6">
    <name type="scientific">Eubacterium oxidoreducens</name>
    <dbReference type="NCBI Taxonomy" id="1732"/>
    <lineage>
        <taxon>Bacteria</taxon>
        <taxon>Bacillati</taxon>
        <taxon>Bacillota</taxon>
        <taxon>Clostridia</taxon>
        <taxon>Eubacteriales</taxon>
        <taxon>Eubacteriaceae</taxon>
        <taxon>Eubacterium</taxon>
    </lineage>
</organism>
<evidence type="ECO:0000313" key="6">
    <source>
        <dbReference type="Proteomes" id="UP000199228"/>
    </source>
</evidence>
<dbReference type="GO" id="GO:0008237">
    <property type="term" value="F:metallopeptidase activity"/>
    <property type="evidence" value="ECO:0007669"/>
    <property type="project" value="InterPro"/>
</dbReference>
<evidence type="ECO:0000259" key="4">
    <source>
        <dbReference type="Pfam" id="PF19290"/>
    </source>
</evidence>
<dbReference type="InterPro" id="IPR036059">
    <property type="entry name" value="TldD/PmbA_sf"/>
</dbReference>
<dbReference type="SUPFAM" id="SSF111283">
    <property type="entry name" value="Putative modulator of DNA gyrase, PmbA/TldD"/>
    <property type="match status" value="1"/>
</dbReference>
<dbReference type="Proteomes" id="UP000199228">
    <property type="component" value="Unassembled WGS sequence"/>
</dbReference>
<feature type="domain" description="Metalloprotease TldD/E N-terminal" evidence="2">
    <location>
        <begin position="22"/>
        <end position="86"/>
    </location>
</feature>
<dbReference type="RefSeq" id="WP_090174498.1">
    <property type="nucleotide sequence ID" value="NZ_FMXR01000018.1"/>
</dbReference>
<dbReference type="PANTHER" id="PTHR43421">
    <property type="entry name" value="METALLOPROTEASE PMBA"/>
    <property type="match status" value="1"/>
</dbReference>
<dbReference type="InterPro" id="IPR045570">
    <property type="entry name" value="Metalloprtase-TldD/E_cen_dom"/>
</dbReference>
<dbReference type="InterPro" id="IPR002510">
    <property type="entry name" value="Metalloprtase-TldD/E_N"/>
</dbReference>
<keyword evidence="6" id="KW-1185">Reference proteome</keyword>
<evidence type="ECO:0000256" key="1">
    <source>
        <dbReference type="ARBA" id="ARBA00005836"/>
    </source>
</evidence>
<evidence type="ECO:0000313" key="5">
    <source>
        <dbReference type="EMBL" id="SDB31019.1"/>
    </source>
</evidence>
<dbReference type="AlphaFoldDB" id="A0A1G6CDR3"/>
<sequence length="448" mass="48637">MQYQEFKDAVIAKAKAAGLTEYELYYAQDKSIEVETLLKEVDKYMTSESAGVCFRCIYKGNMGYASTELFDEEQAAHLVKAAMENASLIEEESENFIYAGGAEYPQIAPKSREKADTSELMGAAVKLQEYLFDKDERISQGTQSMSATGGGKVAIYNSNGIDLENEYEYDMVVTVPIIAEGQEMYNAVEYDMGELGEMNLEKVAQKAYEKCVRTIGAKPVASGNYPVVFERRTMQALLANYSTVFCADKVQKGLSLLKGKLGKTVAFEGVTILDDPMYEGGLIRRSFDDEGVPAQKKAVVDAGKLKTFLYDLKTAAKDHVTSTGNAAKASYDSAVMVRPSQMYMKPGESSFDELLKKAGDGIVVTQISGMHAGADTTSGDFSLNVQGYRVRDGKAAEPVNQITVAGNFYQMLKDIIAVGDDLEMGIPKGSSIFGAPSVLVASMAIAGE</sequence>
<dbReference type="STRING" id="1732.SAMN02910417_02299"/>
<evidence type="ECO:0000259" key="3">
    <source>
        <dbReference type="Pfam" id="PF19289"/>
    </source>
</evidence>
<feature type="domain" description="Metalloprotease TldD/E central" evidence="4">
    <location>
        <begin position="115"/>
        <end position="210"/>
    </location>
</feature>
<reference evidence="5 6" key="1">
    <citation type="submission" date="2016-10" db="EMBL/GenBank/DDBJ databases">
        <authorList>
            <person name="de Groot N.N."/>
        </authorList>
    </citation>
    <scope>NUCLEOTIDE SEQUENCE [LARGE SCALE GENOMIC DNA]</scope>
    <source>
        <strain evidence="5 6">DSM 3217</strain>
    </source>
</reference>
<feature type="domain" description="Metalloprotease TldD/E C-terminal" evidence="3">
    <location>
        <begin position="222"/>
        <end position="447"/>
    </location>
</feature>
<dbReference type="Pfam" id="PF01523">
    <property type="entry name" value="PmbA_TldD_1st"/>
    <property type="match status" value="1"/>
</dbReference>
<dbReference type="InterPro" id="IPR035068">
    <property type="entry name" value="TldD/PmbA_N"/>
</dbReference>
<gene>
    <name evidence="5" type="ORF">SAMN02910417_02299</name>
</gene>
<dbReference type="GO" id="GO:0005829">
    <property type="term" value="C:cytosol"/>
    <property type="evidence" value="ECO:0007669"/>
    <property type="project" value="TreeGrafter"/>
</dbReference>
<dbReference type="GO" id="GO:0006508">
    <property type="term" value="P:proteolysis"/>
    <property type="evidence" value="ECO:0007669"/>
    <property type="project" value="InterPro"/>
</dbReference>
<accession>A0A1G6CDR3</accession>
<name>A0A1G6CDR3_EUBOX</name>
<protein>
    <submittedName>
        <fullName evidence="5">PmbA protein</fullName>
    </submittedName>
</protein>
<dbReference type="OrthoDB" id="39969at2"/>
<evidence type="ECO:0000259" key="2">
    <source>
        <dbReference type="Pfam" id="PF01523"/>
    </source>
</evidence>
<dbReference type="Gene3D" id="3.30.2290.10">
    <property type="entry name" value="PmbA/TldD superfamily"/>
    <property type="match status" value="1"/>
</dbReference>
<dbReference type="InterPro" id="IPR047657">
    <property type="entry name" value="PmbA"/>
</dbReference>
<comment type="similarity">
    <text evidence="1">Belongs to the peptidase U62 family.</text>
</comment>
<dbReference type="Pfam" id="PF19289">
    <property type="entry name" value="PmbA_TldD_3rd"/>
    <property type="match status" value="1"/>
</dbReference>
<proteinExistence type="inferred from homology"/>